<dbReference type="PROSITE" id="PS51900">
    <property type="entry name" value="CB"/>
    <property type="match status" value="1"/>
</dbReference>
<keyword evidence="3" id="KW-0233">DNA recombination</keyword>
<dbReference type="InterPro" id="IPR013762">
    <property type="entry name" value="Integrase-like_cat_sf"/>
</dbReference>
<dbReference type="Proteomes" id="UP001500418">
    <property type="component" value="Unassembled WGS sequence"/>
</dbReference>
<reference evidence="7 8" key="1">
    <citation type="journal article" date="2019" name="Int. J. Syst. Evol. Microbiol.">
        <title>The Global Catalogue of Microorganisms (GCM) 10K type strain sequencing project: providing services to taxonomists for standard genome sequencing and annotation.</title>
        <authorList>
            <consortium name="The Broad Institute Genomics Platform"/>
            <consortium name="The Broad Institute Genome Sequencing Center for Infectious Disease"/>
            <person name="Wu L."/>
            <person name="Ma J."/>
        </authorList>
    </citation>
    <scope>NUCLEOTIDE SEQUENCE [LARGE SCALE GENOMIC DNA]</scope>
    <source>
        <strain evidence="7 8">JCM 11444</strain>
    </source>
</reference>
<dbReference type="InterPro" id="IPR010998">
    <property type="entry name" value="Integrase_recombinase_N"/>
</dbReference>
<dbReference type="SUPFAM" id="SSF56349">
    <property type="entry name" value="DNA breaking-rejoining enzymes"/>
    <property type="match status" value="1"/>
</dbReference>
<evidence type="ECO:0000256" key="1">
    <source>
        <dbReference type="ARBA" id="ARBA00008857"/>
    </source>
</evidence>
<evidence type="ECO:0000259" key="6">
    <source>
        <dbReference type="PROSITE" id="PS51900"/>
    </source>
</evidence>
<evidence type="ECO:0000256" key="3">
    <source>
        <dbReference type="ARBA" id="ARBA00023172"/>
    </source>
</evidence>
<organism evidence="7 8">
    <name type="scientific">Streptomyces rhizosphaericus</name>
    <dbReference type="NCBI Taxonomy" id="114699"/>
    <lineage>
        <taxon>Bacteria</taxon>
        <taxon>Bacillati</taxon>
        <taxon>Actinomycetota</taxon>
        <taxon>Actinomycetes</taxon>
        <taxon>Kitasatosporales</taxon>
        <taxon>Streptomycetaceae</taxon>
        <taxon>Streptomyces</taxon>
        <taxon>Streptomyces violaceusniger group</taxon>
    </lineage>
</organism>
<name>A0ABN1PQ01_9ACTN</name>
<evidence type="ECO:0000256" key="2">
    <source>
        <dbReference type="ARBA" id="ARBA00023125"/>
    </source>
</evidence>
<evidence type="ECO:0000313" key="7">
    <source>
        <dbReference type="EMBL" id="GAA0930902.1"/>
    </source>
</evidence>
<sequence>MTYGAISSLPQPFRSEKALSPVDGSPMWVVVDPDYQLHHHASAYLDSLRGAEDASVNTGRTYAGRIALYLCYCVDHGIDWAAPSMRQLAGFLNWLVDEPMPSRGRRASAEPKHRSKSTANAVVGTVFRFLRYCALLDDDPVSADLAAKLYEPKQLRYAPPGYDCGEEGQFSTVDVKTIKFKVVVPGYEYLTGEEIRKVLDCTVHARDRLLVALLAVTGIRIGEALGLRREDMHLLASSKVLGCSVAGPHIHVRRRQNANGALAKTRKPRWIPVGEDIGGLYADYQWERDRVREAADCDMVFVNLFAAPLGQPMKYPSTYELFQRLAKKAGFPTRPHMLRHSAITRWRREGKPDYLIMDMAGHVSRQSMDQYTHASDQEKRDAVNHVAALGEARS</sequence>
<comment type="caution">
    <text evidence="7">The sequence shown here is derived from an EMBL/GenBank/DDBJ whole genome shotgun (WGS) entry which is preliminary data.</text>
</comment>
<accession>A0ABN1PQ01</accession>
<dbReference type="Gene3D" id="1.10.150.130">
    <property type="match status" value="1"/>
</dbReference>
<evidence type="ECO:0000313" key="8">
    <source>
        <dbReference type="Proteomes" id="UP001500418"/>
    </source>
</evidence>
<dbReference type="Gene3D" id="1.10.443.10">
    <property type="entry name" value="Intergrase catalytic core"/>
    <property type="match status" value="1"/>
</dbReference>
<dbReference type="PANTHER" id="PTHR30349:SF41">
    <property type="entry name" value="INTEGRASE_RECOMBINASE PROTEIN MJ0367-RELATED"/>
    <property type="match status" value="1"/>
</dbReference>
<dbReference type="PROSITE" id="PS51898">
    <property type="entry name" value="TYR_RECOMBINASE"/>
    <property type="match status" value="1"/>
</dbReference>
<dbReference type="InterPro" id="IPR002104">
    <property type="entry name" value="Integrase_catalytic"/>
</dbReference>
<feature type="domain" description="Tyr recombinase" evidence="5">
    <location>
        <begin position="185"/>
        <end position="384"/>
    </location>
</feature>
<keyword evidence="2 4" id="KW-0238">DNA-binding</keyword>
<dbReference type="Pfam" id="PF00589">
    <property type="entry name" value="Phage_integrase"/>
    <property type="match status" value="1"/>
</dbReference>
<evidence type="ECO:0000256" key="4">
    <source>
        <dbReference type="PROSITE-ProRule" id="PRU01248"/>
    </source>
</evidence>
<evidence type="ECO:0000259" key="5">
    <source>
        <dbReference type="PROSITE" id="PS51898"/>
    </source>
</evidence>
<proteinExistence type="inferred from homology"/>
<dbReference type="InterPro" id="IPR044068">
    <property type="entry name" value="CB"/>
</dbReference>
<protein>
    <submittedName>
        <fullName evidence="7">Tyrosine-type recombinase/integrase</fullName>
    </submittedName>
</protein>
<dbReference type="InterPro" id="IPR011010">
    <property type="entry name" value="DNA_brk_join_enz"/>
</dbReference>
<dbReference type="EMBL" id="BAAAID010000020">
    <property type="protein sequence ID" value="GAA0930902.1"/>
    <property type="molecule type" value="Genomic_DNA"/>
</dbReference>
<comment type="similarity">
    <text evidence="1">Belongs to the 'phage' integrase family.</text>
</comment>
<gene>
    <name evidence="7" type="ORF">GCM10009575_035320</name>
</gene>
<dbReference type="InterPro" id="IPR050090">
    <property type="entry name" value="Tyrosine_recombinase_XerCD"/>
</dbReference>
<keyword evidence="8" id="KW-1185">Reference proteome</keyword>
<dbReference type="PANTHER" id="PTHR30349">
    <property type="entry name" value="PHAGE INTEGRASE-RELATED"/>
    <property type="match status" value="1"/>
</dbReference>
<feature type="domain" description="Core-binding (CB)" evidence="6">
    <location>
        <begin position="35"/>
        <end position="131"/>
    </location>
</feature>